<dbReference type="Proteomes" id="UP000602510">
    <property type="component" value="Unassembled WGS sequence"/>
</dbReference>
<proteinExistence type="predicted"/>
<dbReference type="AlphaFoldDB" id="A0A833WPY2"/>
<dbReference type="Proteomes" id="UP000704712">
    <property type="component" value="Unassembled WGS sequence"/>
</dbReference>
<dbReference type="EMBL" id="JAACNO010003190">
    <property type="protein sequence ID" value="KAF4128092.1"/>
    <property type="molecule type" value="Genomic_DNA"/>
</dbReference>
<dbReference type="EMBL" id="WSZM01000423">
    <property type="protein sequence ID" value="KAF4033366.1"/>
    <property type="molecule type" value="Genomic_DNA"/>
</dbReference>
<keyword evidence="3" id="KW-1185">Reference proteome</keyword>
<evidence type="ECO:0000313" key="3">
    <source>
        <dbReference type="Proteomes" id="UP000602510"/>
    </source>
</evidence>
<evidence type="ECO:0000313" key="2">
    <source>
        <dbReference type="EMBL" id="KAF4128092.1"/>
    </source>
</evidence>
<reference evidence="1" key="1">
    <citation type="submission" date="2020-04" db="EMBL/GenBank/DDBJ databases">
        <title>Hybrid Assembly of Korean Phytophthora infestans isolates.</title>
        <authorList>
            <person name="Prokchorchik M."/>
            <person name="Lee Y."/>
            <person name="Seo J."/>
            <person name="Cho J.-H."/>
            <person name="Park Y.-E."/>
            <person name="Jang D.-C."/>
            <person name="Im J.-S."/>
            <person name="Choi J.-G."/>
            <person name="Park H.-J."/>
            <person name="Lee G.-B."/>
            <person name="Lee Y.-G."/>
            <person name="Hong S.-Y."/>
            <person name="Cho K."/>
            <person name="Sohn K.H."/>
        </authorList>
    </citation>
    <scope>NUCLEOTIDE SEQUENCE</scope>
    <source>
        <strain evidence="1">KR_1_A1</strain>
        <strain evidence="2">KR_2_A2</strain>
    </source>
</reference>
<evidence type="ECO:0000313" key="1">
    <source>
        <dbReference type="EMBL" id="KAF4033366.1"/>
    </source>
</evidence>
<gene>
    <name evidence="1" type="ORF">GN244_ATG14701</name>
    <name evidence="2" type="ORF">GN958_ATG22714</name>
</gene>
<accession>A0A833WPY2</accession>
<comment type="caution">
    <text evidence="1">The sequence shown here is derived from an EMBL/GenBank/DDBJ whole genome shotgun (WGS) entry which is preliminary data.</text>
</comment>
<name>A0A833WPY2_PHYIN</name>
<organism evidence="1 3">
    <name type="scientific">Phytophthora infestans</name>
    <name type="common">Potato late blight agent</name>
    <name type="synonym">Botrytis infestans</name>
    <dbReference type="NCBI Taxonomy" id="4787"/>
    <lineage>
        <taxon>Eukaryota</taxon>
        <taxon>Sar</taxon>
        <taxon>Stramenopiles</taxon>
        <taxon>Oomycota</taxon>
        <taxon>Peronosporomycetes</taxon>
        <taxon>Peronosporales</taxon>
        <taxon>Peronosporaceae</taxon>
        <taxon>Phytophthora</taxon>
    </lineage>
</organism>
<sequence length="191" mass="22338">MMKRMRVMTVDRGISKRIDFEDNETTTFRDLAKQMLESRETYLYGVDELTLYLAKRDGKWLRSDSYDVDLFVWGEFPDSIRALLTEENKVDLRDLACNFDFRRADCFPHDEIHMILDPPERVKRLYRQHRQETQHFNERLRRAAIARAARRACATERSGSGLLCGIGTALLSPWKSLASIFAKVEGSRVEK</sequence>
<protein>
    <recommendedName>
        <fullName evidence="4">Crinkler (CRN) family protein</fullName>
    </recommendedName>
</protein>
<evidence type="ECO:0008006" key="4">
    <source>
        <dbReference type="Google" id="ProtNLM"/>
    </source>
</evidence>